<dbReference type="GO" id="GO:0005085">
    <property type="term" value="F:guanyl-nucleotide exchange factor activity"/>
    <property type="evidence" value="ECO:0007669"/>
    <property type="project" value="TreeGrafter"/>
</dbReference>
<comment type="similarity">
    <text evidence="1">Belongs to the EF-1-beta/EF-1-delta family.</text>
</comment>
<dbReference type="GO" id="GO:0005829">
    <property type="term" value="C:cytosol"/>
    <property type="evidence" value="ECO:0007669"/>
    <property type="project" value="TreeGrafter"/>
</dbReference>
<feature type="compositionally biased region" description="Acidic residues" evidence="4">
    <location>
        <begin position="53"/>
        <end position="67"/>
    </location>
</feature>
<feature type="compositionally biased region" description="Basic and acidic residues" evidence="4">
    <location>
        <begin position="68"/>
        <end position="81"/>
    </location>
</feature>
<dbReference type="PANTHER" id="PTHR11595:SF21">
    <property type="entry name" value="ELONGATION FACTOR 1-BETA"/>
    <property type="match status" value="1"/>
</dbReference>
<dbReference type="Gene3D" id="3.30.70.60">
    <property type="match status" value="1"/>
</dbReference>
<name>D8LCD3_ECTSI</name>
<keyword evidence="7" id="KW-1185">Reference proteome</keyword>
<keyword evidence="3" id="KW-0648">Protein biosynthesis</keyword>
<dbReference type="SUPFAM" id="SSF54984">
    <property type="entry name" value="eEF-1beta-like"/>
    <property type="match status" value="1"/>
</dbReference>
<keyword evidence="2" id="KW-0251">Elongation factor</keyword>
<dbReference type="GO" id="GO:0003746">
    <property type="term" value="F:translation elongation factor activity"/>
    <property type="evidence" value="ECO:0007669"/>
    <property type="project" value="UniProtKB-KW"/>
</dbReference>
<dbReference type="GO" id="GO:0005853">
    <property type="term" value="C:eukaryotic translation elongation factor 1 complex"/>
    <property type="evidence" value="ECO:0007669"/>
    <property type="project" value="InterPro"/>
</dbReference>
<dbReference type="CDD" id="cd00292">
    <property type="entry name" value="EF1B"/>
    <property type="match status" value="1"/>
</dbReference>
<sequence length="182" mass="19778">MATACDISFDEMAMALSYISLGGTAAAPASSARGLPSLAPVKQEKKAAKKPEADDDMDDLFDDDEDAAPAKKEESRADKMAAAKKAKDAKKKIDRSQIVFEVKPWDTETDLKELFGKICATEIDGLVWGEAHKLVPVAFGVKKLVLSCVVEDDKVGVEDITDVIEAFEDYVQSVDMTTMNRL</sequence>
<evidence type="ECO:0000313" key="6">
    <source>
        <dbReference type="EMBL" id="CBN78169.2"/>
    </source>
</evidence>
<proteinExistence type="inferred from homology"/>
<organism evidence="6 7">
    <name type="scientific">Ectocarpus siliculosus</name>
    <name type="common">Brown alga</name>
    <name type="synonym">Conferva siliculosa</name>
    <dbReference type="NCBI Taxonomy" id="2880"/>
    <lineage>
        <taxon>Eukaryota</taxon>
        <taxon>Sar</taxon>
        <taxon>Stramenopiles</taxon>
        <taxon>Ochrophyta</taxon>
        <taxon>PX clade</taxon>
        <taxon>Phaeophyceae</taxon>
        <taxon>Ectocarpales</taxon>
        <taxon>Ectocarpaceae</taxon>
        <taxon>Ectocarpus</taxon>
    </lineage>
</organism>
<evidence type="ECO:0000256" key="4">
    <source>
        <dbReference type="SAM" id="MobiDB-lite"/>
    </source>
</evidence>
<dbReference type="InterPro" id="IPR014717">
    <property type="entry name" value="Transl_elong_EF1B/ribsomal_bS6"/>
</dbReference>
<evidence type="ECO:0000256" key="2">
    <source>
        <dbReference type="ARBA" id="ARBA00022768"/>
    </source>
</evidence>
<feature type="compositionally biased region" description="Basic and acidic residues" evidence="4">
    <location>
        <begin position="42"/>
        <end position="52"/>
    </location>
</feature>
<dbReference type="InterPro" id="IPR036219">
    <property type="entry name" value="eEF-1beta-like_sf"/>
</dbReference>
<reference evidence="6 7" key="1">
    <citation type="journal article" date="2010" name="Nature">
        <title>The Ectocarpus genome and the independent evolution of multicellularity in brown algae.</title>
        <authorList>
            <person name="Cock J.M."/>
            <person name="Sterck L."/>
            <person name="Rouze P."/>
            <person name="Scornet D."/>
            <person name="Allen A.E."/>
            <person name="Amoutzias G."/>
            <person name="Anthouard V."/>
            <person name="Artiguenave F."/>
            <person name="Aury J.M."/>
            <person name="Badger J.H."/>
            <person name="Beszteri B."/>
            <person name="Billiau K."/>
            <person name="Bonnet E."/>
            <person name="Bothwell J.H."/>
            <person name="Bowler C."/>
            <person name="Boyen C."/>
            <person name="Brownlee C."/>
            <person name="Carrano C.J."/>
            <person name="Charrier B."/>
            <person name="Cho G.Y."/>
            <person name="Coelho S.M."/>
            <person name="Collen J."/>
            <person name="Corre E."/>
            <person name="Da Silva C."/>
            <person name="Delage L."/>
            <person name="Delaroque N."/>
            <person name="Dittami S.M."/>
            <person name="Doulbeau S."/>
            <person name="Elias M."/>
            <person name="Farnham G."/>
            <person name="Gachon C.M."/>
            <person name="Gschloessl B."/>
            <person name="Heesch S."/>
            <person name="Jabbari K."/>
            <person name="Jubin C."/>
            <person name="Kawai H."/>
            <person name="Kimura K."/>
            <person name="Kloareg B."/>
            <person name="Kupper F.C."/>
            <person name="Lang D."/>
            <person name="Le Bail A."/>
            <person name="Leblanc C."/>
            <person name="Lerouge P."/>
            <person name="Lohr M."/>
            <person name="Lopez P.J."/>
            <person name="Martens C."/>
            <person name="Maumus F."/>
            <person name="Michel G."/>
            <person name="Miranda-Saavedra D."/>
            <person name="Morales J."/>
            <person name="Moreau H."/>
            <person name="Motomura T."/>
            <person name="Nagasato C."/>
            <person name="Napoli C.A."/>
            <person name="Nelson D.R."/>
            <person name="Nyvall-Collen P."/>
            <person name="Peters A.F."/>
            <person name="Pommier C."/>
            <person name="Potin P."/>
            <person name="Poulain J."/>
            <person name="Quesneville H."/>
            <person name="Read B."/>
            <person name="Rensing S.A."/>
            <person name="Ritter A."/>
            <person name="Rousvoal S."/>
            <person name="Samanta M."/>
            <person name="Samson G."/>
            <person name="Schroeder D.C."/>
            <person name="Segurens B."/>
            <person name="Strittmatter M."/>
            <person name="Tonon T."/>
            <person name="Tregear J.W."/>
            <person name="Valentin K."/>
            <person name="von Dassow P."/>
            <person name="Yamagishi T."/>
            <person name="Van de Peer Y."/>
            <person name="Wincker P."/>
        </authorList>
    </citation>
    <scope>NUCLEOTIDE SEQUENCE [LARGE SCALE GENOMIC DNA]</scope>
    <source>
        <strain evidence="7">Ec32 / CCAP1310/4</strain>
    </source>
</reference>
<feature type="compositionally biased region" description="Basic residues" evidence="4">
    <location>
        <begin position="82"/>
        <end position="91"/>
    </location>
</feature>
<dbReference type="Proteomes" id="UP000002630">
    <property type="component" value="Unassembled WGS sequence"/>
</dbReference>
<protein>
    <recommendedName>
        <fullName evidence="5">Translation elongation factor EF1B beta/delta subunit guanine nucleotide exchange domain-containing protein</fullName>
    </recommendedName>
</protein>
<dbReference type="InterPro" id="IPR014038">
    <property type="entry name" value="EF1B_bsu/dsu_GNE"/>
</dbReference>
<dbReference type="AlphaFoldDB" id="D8LCD3"/>
<dbReference type="EMBL" id="FN649760">
    <property type="protein sequence ID" value="CBN78169.2"/>
    <property type="molecule type" value="Genomic_DNA"/>
</dbReference>
<evidence type="ECO:0000256" key="1">
    <source>
        <dbReference type="ARBA" id="ARBA00007411"/>
    </source>
</evidence>
<evidence type="ECO:0000313" key="7">
    <source>
        <dbReference type="Proteomes" id="UP000002630"/>
    </source>
</evidence>
<evidence type="ECO:0000256" key="3">
    <source>
        <dbReference type="ARBA" id="ARBA00022917"/>
    </source>
</evidence>
<dbReference type="InParanoid" id="D8LCD3"/>
<dbReference type="InterPro" id="IPR049720">
    <property type="entry name" value="EF1B_bsu/dsu"/>
</dbReference>
<dbReference type="SMART" id="SM00888">
    <property type="entry name" value="EF1_GNE"/>
    <property type="match status" value="1"/>
</dbReference>
<feature type="domain" description="Translation elongation factor EF1B beta/delta subunit guanine nucleotide exchange" evidence="5">
    <location>
        <begin position="95"/>
        <end position="182"/>
    </location>
</feature>
<feature type="region of interest" description="Disordered" evidence="4">
    <location>
        <begin position="27"/>
        <end position="91"/>
    </location>
</feature>
<dbReference type="eggNOG" id="KOG1668">
    <property type="taxonomic scope" value="Eukaryota"/>
</dbReference>
<dbReference type="OrthoDB" id="331763at2759"/>
<gene>
    <name evidence="6" type="ORF">Esi_0100_0099</name>
</gene>
<dbReference type="STRING" id="2880.D8LCD3"/>
<dbReference type="PANTHER" id="PTHR11595">
    <property type="entry name" value="EF-HAND AND COILED-COIL DOMAIN-CONTAINING FAMILY MEMBER"/>
    <property type="match status" value="1"/>
</dbReference>
<feature type="non-terminal residue" evidence="6">
    <location>
        <position position="182"/>
    </location>
</feature>
<evidence type="ECO:0000259" key="5">
    <source>
        <dbReference type="SMART" id="SM00888"/>
    </source>
</evidence>
<accession>D8LCD3</accession>
<dbReference type="Pfam" id="PF00736">
    <property type="entry name" value="EF1_GNE"/>
    <property type="match status" value="1"/>
</dbReference>
<dbReference type="FunFam" id="3.30.70.60:FF:000001">
    <property type="entry name" value="Elongation factor 1-beta 1 like"/>
    <property type="match status" value="1"/>
</dbReference>